<dbReference type="Proteomes" id="UP000287177">
    <property type="component" value="Unassembled WGS sequence"/>
</dbReference>
<proteinExistence type="predicted"/>
<feature type="region of interest" description="Disordered" evidence="4">
    <location>
        <begin position="1"/>
        <end position="27"/>
    </location>
</feature>
<dbReference type="RefSeq" id="WP_128110474.1">
    <property type="nucleotide sequence ID" value="NZ_ATDN01000045.1"/>
</dbReference>
<evidence type="ECO:0000259" key="5">
    <source>
        <dbReference type="Pfam" id="PF13649"/>
    </source>
</evidence>
<dbReference type="Pfam" id="PF13649">
    <property type="entry name" value="Methyltransf_25"/>
    <property type="match status" value="1"/>
</dbReference>
<name>A0A439DNL9_9MYCO</name>
<gene>
    <name evidence="6" type="ORF">MELE44368_06190</name>
</gene>
<dbReference type="EMBL" id="ATDN01000045">
    <property type="protein sequence ID" value="RWA16805.1"/>
    <property type="molecule type" value="Genomic_DNA"/>
</dbReference>
<sequence>MTSPFQPTPESFDKLYRGEPTVEGGPTPNVIPWDVRQPQPRLMELEALGGISGEVLDIGCGLGDNAIYLASRGYSVTALDGSPTAIEEARRRAEGAGVLKSDAGSAGVEFAVADATKLTGYDGRFDTVVDSALYHCLDEDGRDAYLTALHRATRPAARLHLACFSDGNVNGIIAPGTVSEDDLRDKLPANGWSIDFLGPTTYLANAVSFEGGDDAFREAMEQHMPPEAVEHMRDMAARYEAVSRLLDDGRVHLPFTVVHAHRVD</sequence>
<organism evidence="6 7">
    <name type="scientific">Mycolicibacterium elephantis DSM 44368</name>
    <dbReference type="NCBI Taxonomy" id="1335622"/>
    <lineage>
        <taxon>Bacteria</taxon>
        <taxon>Bacillati</taxon>
        <taxon>Actinomycetota</taxon>
        <taxon>Actinomycetes</taxon>
        <taxon>Mycobacteriales</taxon>
        <taxon>Mycobacteriaceae</taxon>
        <taxon>Mycolicibacterium</taxon>
    </lineage>
</organism>
<evidence type="ECO:0000256" key="3">
    <source>
        <dbReference type="ARBA" id="ARBA00022691"/>
    </source>
</evidence>
<protein>
    <recommendedName>
        <fullName evidence="5">Methyltransferase domain-containing protein</fullName>
    </recommendedName>
</protein>
<dbReference type="CDD" id="cd02440">
    <property type="entry name" value="AdoMet_MTases"/>
    <property type="match status" value="1"/>
</dbReference>
<dbReference type="PANTHER" id="PTHR43464">
    <property type="entry name" value="METHYLTRANSFERASE"/>
    <property type="match status" value="1"/>
</dbReference>
<keyword evidence="3" id="KW-0949">S-adenosyl-L-methionine</keyword>
<reference evidence="6 7" key="1">
    <citation type="submission" date="2013-06" db="EMBL/GenBank/DDBJ databases">
        <title>The draft sequence of the Mycobacterium elephantis genome.</title>
        <authorList>
            <person name="Pettersson F.B."/>
            <person name="Das S."/>
            <person name="Dasgupta S."/>
            <person name="Bhattacharya A."/>
            <person name="Kirsebom L.A."/>
        </authorList>
    </citation>
    <scope>NUCLEOTIDE SEQUENCE [LARGE SCALE GENOMIC DNA]</scope>
    <source>
        <strain evidence="6 7">DSM 44368</strain>
    </source>
</reference>
<evidence type="ECO:0000256" key="4">
    <source>
        <dbReference type="SAM" id="MobiDB-lite"/>
    </source>
</evidence>
<evidence type="ECO:0000313" key="7">
    <source>
        <dbReference type="Proteomes" id="UP000287177"/>
    </source>
</evidence>
<dbReference type="SUPFAM" id="SSF53335">
    <property type="entry name" value="S-adenosyl-L-methionine-dependent methyltransferases"/>
    <property type="match status" value="1"/>
</dbReference>
<keyword evidence="2" id="KW-0808">Transferase</keyword>
<comment type="caution">
    <text evidence="6">The sequence shown here is derived from an EMBL/GenBank/DDBJ whole genome shotgun (WGS) entry which is preliminary data.</text>
</comment>
<evidence type="ECO:0000256" key="1">
    <source>
        <dbReference type="ARBA" id="ARBA00022603"/>
    </source>
</evidence>
<evidence type="ECO:0000313" key="6">
    <source>
        <dbReference type="EMBL" id="RWA16805.1"/>
    </source>
</evidence>
<evidence type="ECO:0000256" key="2">
    <source>
        <dbReference type="ARBA" id="ARBA00022679"/>
    </source>
</evidence>
<dbReference type="Gene3D" id="3.40.50.150">
    <property type="entry name" value="Vaccinia Virus protein VP39"/>
    <property type="match status" value="1"/>
</dbReference>
<dbReference type="GO" id="GO:0032259">
    <property type="term" value="P:methylation"/>
    <property type="evidence" value="ECO:0007669"/>
    <property type="project" value="UniProtKB-KW"/>
</dbReference>
<feature type="domain" description="Methyltransferase" evidence="5">
    <location>
        <begin position="55"/>
        <end position="155"/>
    </location>
</feature>
<accession>A0A439DNL9</accession>
<dbReference type="InterPro" id="IPR041698">
    <property type="entry name" value="Methyltransf_25"/>
</dbReference>
<dbReference type="InterPro" id="IPR029063">
    <property type="entry name" value="SAM-dependent_MTases_sf"/>
</dbReference>
<keyword evidence="1" id="KW-0489">Methyltransferase</keyword>
<dbReference type="GO" id="GO:0008168">
    <property type="term" value="F:methyltransferase activity"/>
    <property type="evidence" value="ECO:0007669"/>
    <property type="project" value="UniProtKB-KW"/>
</dbReference>
<keyword evidence="7" id="KW-1185">Reference proteome</keyword>
<dbReference type="AlphaFoldDB" id="A0A439DNL9"/>
<dbReference type="PANTHER" id="PTHR43464:SF19">
    <property type="entry name" value="UBIQUINONE BIOSYNTHESIS O-METHYLTRANSFERASE, MITOCHONDRIAL"/>
    <property type="match status" value="1"/>
</dbReference>